<dbReference type="GO" id="GO:0044732">
    <property type="term" value="C:mitotic spindle pole body"/>
    <property type="evidence" value="ECO:0007669"/>
    <property type="project" value="EnsemblFungi"/>
</dbReference>
<evidence type="ECO:0000313" key="1">
    <source>
        <dbReference type="EMBL" id="EPY49223.1"/>
    </source>
</evidence>
<dbReference type="GO" id="GO:0072686">
    <property type="term" value="C:mitotic spindle"/>
    <property type="evidence" value="ECO:0007669"/>
    <property type="project" value="EnsemblFungi"/>
</dbReference>
<keyword evidence="2" id="KW-1185">Reference proteome</keyword>
<dbReference type="STRING" id="653667.S9VMN2"/>
<dbReference type="GO" id="GO:1990811">
    <property type="term" value="C:MWP complex"/>
    <property type="evidence" value="ECO:0007669"/>
    <property type="project" value="EnsemblFungi"/>
</dbReference>
<accession>S9VMN2</accession>
<dbReference type="HOGENOM" id="CLU_860951_0_0_1"/>
<dbReference type="RefSeq" id="XP_013025954.1">
    <property type="nucleotide sequence ID" value="XM_013170500.1"/>
</dbReference>
<dbReference type="GO" id="GO:0005634">
    <property type="term" value="C:nucleus"/>
    <property type="evidence" value="ECO:0007669"/>
    <property type="project" value="EnsemblFungi"/>
</dbReference>
<dbReference type="InterPro" id="IPR052778">
    <property type="entry name" value="Centrosome-WD_assoc"/>
</dbReference>
<name>S9VMN2_SCHCR</name>
<dbReference type="PANTHER" id="PTHR16220:SF0">
    <property type="entry name" value="WD REPEAT-CONTAINING PROTEIN WRAP73"/>
    <property type="match status" value="1"/>
</dbReference>
<organism evidence="1 2">
    <name type="scientific">Schizosaccharomyces cryophilus (strain OY26 / ATCC MYA-4695 / CBS 11777 / NBRC 106824 / NRRL Y48691)</name>
    <name type="common">Fission yeast</name>
    <dbReference type="NCBI Taxonomy" id="653667"/>
    <lineage>
        <taxon>Eukaryota</taxon>
        <taxon>Fungi</taxon>
        <taxon>Dikarya</taxon>
        <taxon>Ascomycota</taxon>
        <taxon>Taphrinomycotina</taxon>
        <taxon>Schizosaccharomycetes</taxon>
        <taxon>Schizosaccharomycetales</taxon>
        <taxon>Schizosaccharomycetaceae</taxon>
        <taxon>Schizosaccharomyces</taxon>
    </lineage>
</organism>
<dbReference type="Proteomes" id="UP000015464">
    <property type="component" value="Unassembled WGS sequence"/>
</dbReference>
<reference evidence="1 2" key="1">
    <citation type="journal article" date="2011" name="Science">
        <title>Comparative functional genomics of the fission yeasts.</title>
        <authorList>
            <person name="Rhind N."/>
            <person name="Chen Z."/>
            <person name="Yassour M."/>
            <person name="Thompson D.A."/>
            <person name="Haas B.J."/>
            <person name="Habib N."/>
            <person name="Wapinski I."/>
            <person name="Roy S."/>
            <person name="Lin M.F."/>
            <person name="Heiman D.I."/>
            <person name="Young S.K."/>
            <person name="Furuya K."/>
            <person name="Guo Y."/>
            <person name="Pidoux A."/>
            <person name="Chen H.M."/>
            <person name="Robbertse B."/>
            <person name="Goldberg J.M."/>
            <person name="Aoki K."/>
            <person name="Bayne E.H."/>
            <person name="Berlin A.M."/>
            <person name="Desjardins C.A."/>
            <person name="Dobbs E."/>
            <person name="Dukaj L."/>
            <person name="Fan L."/>
            <person name="FitzGerald M.G."/>
            <person name="French C."/>
            <person name="Gujja S."/>
            <person name="Hansen K."/>
            <person name="Keifenheim D."/>
            <person name="Levin J.Z."/>
            <person name="Mosher R.A."/>
            <person name="Mueller C.A."/>
            <person name="Pfiffner J."/>
            <person name="Priest M."/>
            <person name="Russ C."/>
            <person name="Smialowska A."/>
            <person name="Swoboda P."/>
            <person name="Sykes S.M."/>
            <person name="Vaughn M."/>
            <person name="Vengrova S."/>
            <person name="Yoder R."/>
            <person name="Zeng Q."/>
            <person name="Allshire R."/>
            <person name="Baulcombe D."/>
            <person name="Birren B.W."/>
            <person name="Brown W."/>
            <person name="Ekwall K."/>
            <person name="Kellis M."/>
            <person name="Leatherwood J."/>
            <person name="Levin H."/>
            <person name="Margalit H."/>
            <person name="Martienssen R."/>
            <person name="Nieduszynski C.A."/>
            <person name="Spatafora J.W."/>
            <person name="Friedman N."/>
            <person name="Dalgaard J.Z."/>
            <person name="Baumann P."/>
            <person name="Niki H."/>
            <person name="Regev A."/>
            <person name="Nusbaum C."/>
        </authorList>
    </citation>
    <scope>NUCLEOTIDE SEQUENCE [LARGE SCALE GENOMIC DNA]</scope>
    <source>
        <strain evidence="2">OY26 / ATCC MYA-4695 / CBS 11777 / NBRC 106824 / NRRL Y48691</strain>
    </source>
</reference>
<proteinExistence type="predicted"/>
<dbReference type="SUPFAM" id="SSF50960">
    <property type="entry name" value="TolB, C-terminal domain"/>
    <property type="match status" value="1"/>
</dbReference>
<dbReference type="GO" id="GO:1990810">
    <property type="term" value="P:microtubule anchoring at mitotic spindle pole body"/>
    <property type="evidence" value="ECO:0007669"/>
    <property type="project" value="EnsemblFungi"/>
</dbReference>
<dbReference type="OrthoDB" id="10257284at2759"/>
<dbReference type="GeneID" id="25038736"/>
<dbReference type="eggNOG" id="KOG4497">
    <property type="taxonomic scope" value="Eukaryota"/>
</dbReference>
<dbReference type="AlphaFoldDB" id="S9VMN2"/>
<protein>
    <submittedName>
        <fullName evidence="1">WDR8 family WD repeat protein</fullName>
    </submittedName>
</protein>
<evidence type="ECO:0000313" key="2">
    <source>
        <dbReference type="Proteomes" id="UP000015464"/>
    </source>
</evidence>
<dbReference type="PANTHER" id="PTHR16220">
    <property type="entry name" value="WD REPEAT PROTEIN 8-RELATED"/>
    <property type="match status" value="1"/>
</dbReference>
<gene>
    <name evidence="1" type="ORF">SPOG_04423</name>
</gene>
<dbReference type="InterPro" id="IPR015943">
    <property type="entry name" value="WD40/YVTN_repeat-like_dom_sf"/>
</dbReference>
<dbReference type="EMBL" id="KE546996">
    <property type="protein sequence ID" value="EPY49223.1"/>
    <property type="molecule type" value="Genomic_DNA"/>
</dbReference>
<sequence>MLIRKFGSDYLNFYQTSPDGKWNLERNYKLPTIDATCVSWSPNGQWLVVQDVTLNPVIHIFSYPGIFLYSHKMEEDLQLGFSKIQWSPDSSLLALCSLQNSTIHVLDTQTFNLTFQLQHNLEQPFATNCWQEVFSSDYKLTYQRAPWPTAMKPSNRHERCEVFFNNDNSFAASYTLQQKNLVWIWNLGSQCLDTILVQQRPIQLLSWHPTYPHCLMIQTKSAKPKTGQENQSILNSSIYFWSYEWNEPRVISIPKSDFRVCRAQWLQAAHHLHSSTVLISGEDAYIIAYLLESEEDMSSQFMLSQGSLNEELETTQTIHIPAN</sequence>
<dbReference type="Gene3D" id="2.130.10.10">
    <property type="entry name" value="YVTN repeat-like/Quinoprotein amine dehydrogenase"/>
    <property type="match status" value="1"/>
</dbReference>